<reference evidence="22" key="1">
    <citation type="submission" date="2019-12" db="EMBL/GenBank/DDBJ databases">
        <authorList>
            <person name="Scholes J."/>
        </authorList>
    </citation>
    <scope>NUCLEOTIDE SEQUENCE</scope>
</reference>
<feature type="binding site" evidence="17">
    <location>
        <position position="76"/>
    </location>
    <ligand>
        <name>Ca(2+)</name>
        <dbReference type="ChEBI" id="CHEBI:29108"/>
        <label>1</label>
    </ligand>
</feature>
<keyword evidence="20" id="KW-0732">Signal</keyword>
<dbReference type="Proteomes" id="UP001153555">
    <property type="component" value="Unassembled WGS sequence"/>
</dbReference>
<dbReference type="Gene3D" id="1.10.520.10">
    <property type="match status" value="1"/>
</dbReference>
<feature type="chain" id="PRO_5040531463" description="Peroxidase" evidence="20">
    <location>
        <begin position="28"/>
        <end position="333"/>
    </location>
</feature>
<keyword evidence="8 17" id="KW-0479">Metal-binding</keyword>
<feature type="binding site" evidence="17">
    <location>
        <position position="92"/>
    </location>
    <ligand>
        <name>Ca(2+)</name>
        <dbReference type="ChEBI" id="CHEBI:29108"/>
        <label>1</label>
    </ligand>
</feature>
<feature type="binding site" evidence="16">
    <location>
        <position position="169"/>
    </location>
    <ligand>
        <name>substrate</name>
    </ligand>
</feature>
<accession>A0A9N7N798</accession>
<feature type="binding site" description="axial binding residue" evidence="17">
    <location>
        <position position="199"/>
    </location>
    <ligand>
        <name>heme b</name>
        <dbReference type="ChEBI" id="CHEBI:60344"/>
    </ligand>
    <ligandPart>
        <name>Fe</name>
        <dbReference type="ChEBI" id="CHEBI:18248"/>
    </ligandPart>
</feature>
<dbReference type="InterPro" id="IPR000823">
    <property type="entry name" value="Peroxidase_pln"/>
</dbReference>
<dbReference type="InterPro" id="IPR019794">
    <property type="entry name" value="Peroxidases_AS"/>
</dbReference>
<evidence type="ECO:0000256" key="18">
    <source>
        <dbReference type="PIRSR" id="PIRSR600823-4"/>
    </source>
</evidence>
<evidence type="ECO:0000313" key="23">
    <source>
        <dbReference type="Proteomes" id="UP001153555"/>
    </source>
</evidence>
<evidence type="ECO:0000256" key="20">
    <source>
        <dbReference type="RuleBase" id="RU362060"/>
    </source>
</evidence>
<evidence type="ECO:0000256" key="5">
    <source>
        <dbReference type="ARBA" id="ARBA00022525"/>
    </source>
</evidence>
<dbReference type="GO" id="GO:0020037">
    <property type="term" value="F:heme binding"/>
    <property type="evidence" value="ECO:0007669"/>
    <property type="project" value="UniProtKB-UniRule"/>
</dbReference>
<feature type="binding site" evidence="17">
    <location>
        <position position="74"/>
    </location>
    <ligand>
        <name>Ca(2+)</name>
        <dbReference type="ChEBI" id="CHEBI:29108"/>
        <label>1</label>
    </ligand>
</feature>
<dbReference type="GO" id="GO:0046872">
    <property type="term" value="F:metal ion binding"/>
    <property type="evidence" value="ECO:0007669"/>
    <property type="project" value="UniProtKB-UniRule"/>
</dbReference>
<proteinExistence type="inferred from homology"/>
<keyword evidence="14 20" id="KW-0376">Hydrogen peroxide</keyword>
<evidence type="ECO:0000256" key="19">
    <source>
        <dbReference type="PIRSR" id="PIRSR600823-5"/>
    </source>
</evidence>
<organism evidence="22 23">
    <name type="scientific">Striga hermonthica</name>
    <name type="common">Purple witchweed</name>
    <name type="synonym">Buchnera hermonthica</name>
    <dbReference type="NCBI Taxonomy" id="68872"/>
    <lineage>
        <taxon>Eukaryota</taxon>
        <taxon>Viridiplantae</taxon>
        <taxon>Streptophyta</taxon>
        <taxon>Embryophyta</taxon>
        <taxon>Tracheophyta</taxon>
        <taxon>Spermatophyta</taxon>
        <taxon>Magnoliopsida</taxon>
        <taxon>eudicotyledons</taxon>
        <taxon>Gunneridae</taxon>
        <taxon>Pentapetalae</taxon>
        <taxon>asterids</taxon>
        <taxon>lamiids</taxon>
        <taxon>Lamiales</taxon>
        <taxon>Orobanchaceae</taxon>
        <taxon>Buchnereae</taxon>
        <taxon>Striga</taxon>
    </lineage>
</organism>
<evidence type="ECO:0000256" key="10">
    <source>
        <dbReference type="ARBA" id="ARBA00023002"/>
    </source>
</evidence>
<dbReference type="GO" id="GO:0006979">
    <property type="term" value="P:response to oxidative stress"/>
    <property type="evidence" value="ECO:0007669"/>
    <property type="project" value="UniProtKB-UniRule"/>
</dbReference>
<evidence type="ECO:0000256" key="6">
    <source>
        <dbReference type="ARBA" id="ARBA00022559"/>
    </source>
</evidence>
<comment type="function">
    <text evidence="2">Removal of H(2)O(2), oxidation of toxic reductants, biosynthesis and degradation of lignin, suberization, auxin catabolism, response to environmental stresses such as wounding, pathogen attack and oxidative stress. These functions might be dependent on each isozyme/isoform in each plant tissue.</text>
</comment>
<feature type="binding site" evidence="17">
    <location>
        <position position="200"/>
    </location>
    <ligand>
        <name>Ca(2+)</name>
        <dbReference type="ChEBI" id="CHEBI:29108"/>
        <label>2</label>
    </ligand>
</feature>
<keyword evidence="11 17" id="KW-0408">Iron</keyword>
<keyword evidence="6 20" id="KW-0575">Peroxidase</keyword>
<dbReference type="PROSITE" id="PS00436">
    <property type="entry name" value="PEROXIDASE_2"/>
    <property type="match status" value="1"/>
</dbReference>
<evidence type="ECO:0000256" key="1">
    <source>
        <dbReference type="ARBA" id="ARBA00000189"/>
    </source>
</evidence>
<dbReference type="Gene3D" id="1.10.420.10">
    <property type="entry name" value="Peroxidase, domain 2"/>
    <property type="match status" value="1"/>
</dbReference>
<evidence type="ECO:0000256" key="12">
    <source>
        <dbReference type="ARBA" id="ARBA00023157"/>
    </source>
</evidence>
<keyword evidence="23" id="KW-1185">Reference proteome</keyword>
<name>A0A9N7N798_STRHE</name>
<feature type="binding site" evidence="17">
    <location>
        <position position="260"/>
    </location>
    <ligand>
        <name>Ca(2+)</name>
        <dbReference type="ChEBI" id="CHEBI:29108"/>
        <label>2</label>
    </ligand>
</feature>
<evidence type="ECO:0000256" key="2">
    <source>
        <dbReference type="ARBA" id="ARBA00002322"/>
    </source>
</evidence>
<evidence type="ECO:0000256" key="11">
    <source>
        <dbReference type="ARBA" id="ARBA00023004"/>
    </source>
</evidence>
<evidence type="ECO:0000256" key="8">
    <source>
        <dbReference type="ARBA" id="ARBA00022723"/>
    </source>
</evidence>
<feature type="disulfide bond" evidence="19">
    <location>
        <begin position="72"/>
        <end position="77"/>
    </location>
</feature>
<comment type="subcellular location">
    <subcellularLocation>
        <location evidence="20">Secreted</location>
    </subcellularLocation>
</comment>
<dbReference type="GO" id="GO:0140825">
    <property type="term" value="F:lactoperoxidase activity"/>
    <property type="evidence" value="ECO:0007669"/>
    <property type="project" value="UniProtKB-EC"/>
</dbReference>
<dbReference type="PRINTS" id="PR00461">
    <property type="entry name" value="PLPEROXIDASE"/>
</dbReference>
<dbReference type="EMBL" id="CACSLK010024787">
    <property type="protein sequence ID" value="CAA0824723.1"/>
    <property type="molecule type" value="Genomic_DNA"/>
</dbReference>
<evidence type="ECO:0000259" key="21">
    <source>
        <dbReference type="PROSITE" id="PS50873"/>
    </source>
</evidence>
<dbReference type="InterPro" id="IPR019793">
    <property type="entry name" value="Peroxidases_heam-ligand_BS"/>
</dbReference>
<keyword evidence="5 20" id="KW-0964">Secreted</keyword>
<feature type="binding site" evidence="17">
    <location>
        <position position="71"/>
    </location>
    <ligand>
        <name>Ca(2+)</name>
        <dbReference type="ChEBI" id="CHEBI:29108"/>
        <label>1</label>
    </ligand>
</feature>
<dbReference type="PROSITE" id="PS00435">
    <property type="entry name" value="PEROXIDASE_1"/>
    <property type="match status" value="1"/>
</dbReference>
<feature type="disulfide bond" evidence="19">
    <location>
        <begin position="125"/>
        <end position="328"/>
    </location>
</feature>
<feature type="signal peptide" evidence="20">
    <location>
        <begin position="1"/>
        <end position="27"/>
    </location>
</feature>
<dbReference type="PANTHER" id="PTHR31517">
    <property type="match status" value="1"/>
</dbReference>
<comment type="catalytic activity">
    <reaction evidence="1 20">
        <text>2 a phenolic donor + H2O2 = 2 a phenolic radical donor + 2 H2O</text>
        <dbReference type="Rhea" id="RHEA:56136"/>
        <dbReference type="ChEBI" id="CHEBI:15377"/>
        <dbReference type="ChEBI" id="CHEBI:16240"/>
        <dbReference type="ChEBI" id="CHEBI:139520"/>
        <dbReference type="ChEBI" id="CHEBI:139521"/>
        <dbReference type="EC" id="1.11.1.7"/>
    </reaction>
</comment>
<evidence type="ECO:0000256" key="3">
    <source>
        <dbReference type="ARBA" id="ARBA00006873"/>
    </source>
</evidence>
<sequence>MSSKLIKALIPLQFVLFIVCISKSSRALQESFYEKRCPGVNVLSVVKDEVTSEYKKDQTIAPALLRLHFHDCFVRGCDASVLIDSTPSINAEKSAPPNNPSLRGFEVIDDAKNRLESMCKGIVSCADIIVFAARDSVLFSGAFEYYYEVPAGRRDGKVSLASEALTNLPPPTLNVNQLIQAFAKKGFSQDEMVTLSGAHTLGRAHCTSFSNRLYNFSTGSGQDPTLDSMYAARLKDQCPKPGTNPKPVVFMDPETPALLDVNYYSDILTNKGLFTSDQTLLTNQQTKAQVIQNANNQFLWSKKFVDAMVKMGCIGVLTGREGEIRANCRVVNE</sequence>
<evidence type="ECO:0000313" key="22">
    <source>
        <dbReference type="EMBL" id="CAA0824723.1"/>
    </source>
</evidence>
<evidence type="ECO:0000256" key="17">
    <source>
        <dbReference type="PIRSR" id="PIRSR600823-3"/>
    </source>
</evidence>
<comment type="cofactor">
    <cofactor evidence="17 20">
        <name>heme b</name>
        <dbReference type="ChEBI" id="CHEBI:60344"/>
    </cofactor>
    <text evidence="17 20">Binds 1 heme b (iron(II)-protoporphyrin IX) group per subunit.</text>
</comment>
<feature type="disulfide bond" evidence="19">
    <location>
        <begin position="206"/>
        <end position="238"/>
    </location>
</feature>
<dbReference type="OrthoDB" id="2113341at2759"/>
<evidence type="ECO:0000256" key="14">
    <source>
        <dbReference type="ARBA" id="ARBA00023324"/>
    </source>
</evidence>
<evidence type="ECO:0000256" key="4">
    <source>
        <dbReference type="ARBA" id="ARBA00012313"/>
    </source>
</evidence>
<keyword evidence="7 20" id="KW-0349">Heme</keyword>
<feature type="domain" description="Plant heme peroxidase family profile" evidence="21">
    <location>
        <begin position="27"/>
        <end position="332"/>
    </location>
</feature>
<keyword evidence="12 19" id="KW-1015">Disulfide bond</keyword>
<comment type="similarity">
    <text evidence="3">Belongs to the peroxidase family. Ascorbate peroxidase subfamily.</text>
</comment>
<evidence type="ECO:0000256" key="9">
    <source>
        <dbReference type="ARBA" id="ARBA00022837"/>
    </source>
</evidence>
<dbReference type="CDD" id="cd00693">
    <property type="entry name" value="secretory_peroxidase"/>
    <property type="match status" value="1"/>
</dbReference>
<dbReference type="SUPFAM" id="SSF48113">
    <property type="entry name" value="Heme-dependent peroxidases"/>
    <property type="match status" value="1"/>
</dbReference>
<dbReference type="AlphaFoldDB" id="A0A9N7N798"/>
<keyword evidence="9 17" id="KW-0106">Calcium</keyword>
<keyword evidence="10 20" id="KW-0560">Oxidoreductase</keyword>
<evidence type="ECO:0000256" key="16">
    <source>
        <dbReference type="PIRSR" id="PIRSR600823-2"/>
    </source>
</evidence>
<dbReference type="GO" id="GO:0005576">
    <property type="term" value="C:extracellular region"/>
    <property type="evidence" value="ECO:0007669"/>
    <property type="project" value="UniProtKB-SubCell"/>
</dbReference>
<evidence type="ECO:0000256" key="15">
    <source>
        <dbReference type="PIRSR" id="PIRSR600823-1"/>
    </source>
</evidence>
<dbReference type="InterPro" id="IPR002016">
    <property type="entry name" value="Haem_peroxidase"/>
</dbReference>
<comment type="cofactor">
    <cofactor evidence="17 20">
        <name>Ca(2+)</name>
        <dbReference type="ChEBI" id="CHEBI:29108"/>
    </cofactor>
    <text evidence="17 20">Binds 2 calcium ions per subunit.</text>
</comment>
<comment type="caution">
    <text evidence="22">The sequence shown here is derived from an EMBL/GenBank/DDBJ whole genome shotgun (WGS) entry which is preliminary data.</text>
</comment>
<feature type="disulfide bond" evidence="19">
    <location>
        <begin position="37"/>
        <end position="119"/>
    </location>
</feature>
<comment type="similarity">
    <text evidence="20">Belongs to the peroxidase family. Classical plant (class III) peroxidase subfamily.</text>
</comment>
<dbReference type="Pfam" id="PF00141">
    <property type="entry name" value="peroxidase"/>
    <property type="match status" value="1"/>
</dbReference>
<feature type="active site" description="Proton acceptor" evidence="15">
    <location>
        <position position="70"/>
    </location>
</feature>
<keyword evidence="13" id="KW-0325">Glycoprotein</keyword>
<feature type="site" description="Transition state stabilizer" evidence="18">
    <location>
        <position position="66"/>
    </location>
</feature>
<protein>
    <recommendedName>
        <fullName evidence="4 20">Peroxidase</fullName>
        <ecNumber evidence="4 20">1.11.1.7</ecNumber>
    </recommendedName>
</protein>
<dbReference type="PRINTS" id="PR00458">
    <property type="entry name" value="PEROXIDASE"/>
</dbReference>
<dbReference type="EC" id="1.11.1.7" evidence="4 20"/>
<dbReference type="InterPro" id="IPR010255">
    <property type="entry name" value="Haem_peroxidase_sf"/>
</dbReference>
<dbReference type="PANTHER" id="PTHR31517:SF84">
    <property type="entry name" value="PEROXIDASE"/>
    <property type="match status" value="1"/>
</dbReference>
<gene>
    <name evidence="22" type="ORF">SHERM_21628</name>
</gene>
<evidence type="ECO:0000256" key="13">
    <source>
        <dbReference type="ARBA" id="ARBA00023180"/>
    </source>
</evidence>
<feature type="binding site" evidence="17">
    <location>
        <position position="78"/>
    </location>
    <ligand>
        <name>Ca(2+)</name>
        <dbReference type="ChEBI" id="CHEBI:29108"/>
        <label>1</label>
    </ligand>
</feature>
<dbReference type="InterPro" id="IPR033905">
    <property type="entry name" value="Secretory_peroxidase"/>
</dbReference>
<dbReference type="PROSITE" id="PS50873">
    <property type="entry name" value="PEROXIDASE_4"/>
    <property type="match status" value="1"/>
</dbReference>
<dbReference type="GO" id="GO:0042744">
    <property type="term" value="P:hydrogen peroxide catabolic process"/>
    <property type="evidence" value="ECO:0007669"/>
    <property type="project" value="UniProtKB-KW"/>
</dbReference>
<dbReference type="FunFam" id="1.10.420.10:FF:000006">
    <property type="entry name" value="Peroxidase"/>
    <property type="match status" value="1"/>
</dbReference>
<evidence type="ECO:0000256" key="7">
    <source>
        <dbReference type="ARBA" id="ARBA00022617"/>
    </source>
</evidence>
<feature type="binding site" evidence="17">
    <location>
        <position position="252"/>
    </location>
    <ligand>
        <name>Ca(2+)</name>
        <dbReference type="ChEBI" id="CHEBI:29108"/>
        <label>2</label>
    </ligand>
</feature>
<feature type="binding site" evidence="17">
    <location>
        <position position="255"/>
    </location>
    <ligand>
        <name>Ca(2+)</name>
        <dbReference type="ChEBI" id="CHEBI:29108"/>
        <label>2</label>
    </ligand>
</feature>
<dbReference type="FunFam" id="1.10.520.10:FF:000008">
    <property type="entry name" value="Peroxidase"/>
    <property type="match status" value="1"/>
</dbReference>
<feature type="binding site" evidence="17">
    <location>
        <position position="80"/>
    </location>
    <ligand>
        <name>Ca(2+)</name>
        <dbReference type="ChEBI" id="CHEBI:29108"/>
        <label>1</label>
    </ligand>
</feature>